<organism evidence="2 3">
    <name type="scientific">Myroides indicus</name>
    <dbReference type="NCBI Taxonomy" id="1323422"/>
    <lineage>
        <taxon>Bacteria</taxon>
        <taxon>Pseudomonadati</taxon>
        <taxon>Bacteroidota</taxon>
        <taxon>Flavobacteriia</taxon>
        <taxon>Flavobacteriales</taxon>
        <taxon>Flavobacteriaceae</taxon>
        <taxon>Myroides</taxon>
    </lineage>
</organism>
<evidence type="ECO:0000256" key="1">
    <source>
        <dbReference type="SAM" id="SignalP"/>
    </source>
</evidence>
<gene>
    <name evidence="2" type="ORF">C8P70_11230</name>
</gene>
<evidence type="ECO:0000313" key="3">
    <source>
        <dbReference type="Proteomes" id="UP000295215"/>
    </source>
</evidence>
<keyword evidence="3" id="KW-1185">Reference proteome</keyword>
<name>A0A4R7F3X8_9FLAO</name>
<proteinExistence type="predicted"/>
<dbReference type="AlphaFoldDB" id="A0A4R7F3X8"/>
<dbReference type="PROSITE" id="PS51257">
    <property type="entry name" value="PROKAR_LIPOPROTEIN"/>
    <property type="match status" value="1"/>
</dbReference>
<dbReference type="Proteomes" id="UP000295215">
    <property type="component" value="Unassembled WGS sequence"/>
</dbReference>
<sequence>MKKIYTCAVLSVLLAACSTEAVTEQPVQIQNTVKSTAQSTWTGLITDIENQCTRQSFKTTEELIRYVESAAFANPAFAALAKKGYASPTAAELDEVKHTDVAELIEQMNYSAAAKTYLYRLWVTYEPWTADPITDTALSAAEWELLQILLSYGDDPDDIWDGKRRIALAYGYQMGKARAVVFAVLAGQAVKTH</sequence>
<accession>A0A4R7F3X8</accession>
<dbReference type="OrthoDB" id="1447551at2"/>
<comment type="caution">
    <text evidence="2">The sequence shown here is derived from an EMBL/GenBank/DDBJ whole genome shotgun (WGS) entry which is preliminary data.</text>
</comment>
<reference evidence="2 3" key="1">
    <citation type="submission" date="2019-03" db="EMBL/GenBank/DDBJ databases">
        <title>Genomic Encyclopedia of Archaeal and Bacterial Type Strains, Phase II (KMG-II): from individual species to whole genera.</title>
        <authorList>
            <person name="Goeker M."/>
        </authorList>
    </citation>
    <scope>NUCLEOTIDE SEQUENCE [LARGE SCALE GENOMIC DNA]</scope>
    <source>
        <strain evidence="2 3">DSM 28213</strain>
    </source>
</reference>
<evidence type="ECO:0000313" key="2">
    <source>
        <dbReference type="EMBL" id="TDS58199.1"/>
    </source>
</evidence>
<protein>
    <recommendedName>
        <fullName evidence="4">Lipoprotein</fullName>
    </recommendedName>
</protein>
<feature type="chain" id="PRO_5020619130" description="Lipoprotein" evidence="1">
    <location>
        <begin position="22"/>
        <end position="193"/>
    </location>
</feature>
<keyword evidence="1" id="KW-0732">Signal</keyword>
<dbReference type="EMBL" id="SOAG01000012">
    <property type="protein sequence ID" value="TDS58199.1"/>
    <property type="molecule type" value="Genomic_DNA"/>
</dbReference>
<dbReference type="RefSeq" id="WP_133712517.1">
    <property type="nucleotide sequence ID" value="NZ_SOAG01000012.1"/>
</dbReference>
<evidence type="ECO:0008006" key="4">
    <source>
        <dbReference type="Google" id="ProtNLM"/>
    </source>
</evidence>
<feature type="signal peptide" evidence="1">
    <location>
        <begin position="1"/>
        <end position="21"/>
    </location>
</feature>